<dbReference type="RefSeq" id="XP_018039949.1">
    <property type="nucleotide sequence ID" value="XM_018186298.1"/>
</dbReference>
<dbReference type="AlphaFoldDB" id="A0A177CPY8"/>
<dbReference type="InParanoid" id="A0A177CPY8"/>
<proteinExistence type="predicted"/>
<sequence length="209" mass="23890">MMCRPTARFPCIVAAARGLSNTIRVNTELARTVPSYSSSPTHHIRLLAFVTIRSHSPHLSFIIHHNQSLPYIAYHYVVPLRRRQSSERPRQTASQINSSSRDIRQYFRNMSTKTSTPRYTTLPLQHTLRRKHQVLTRTGPCPPKLHRLSRSKHLSSALPLTRAGSEDGEVIELVKSTPAKFNDIRSCLEMQLSVKITEEDWEDLLKGDV</sequence>
<dbReference type="OrthoDB" id="3801363at2759"/>
<reference evidence="1 2" key="1">
    <citation type="submission" date="2016-05" db="EMBL/GenBank/DDBJ databases">
        <title>Comparative analysis of secretome profiles of manganese(II)-oxidizing ascomycete fungi.</title>
        <authorList>
            <consortium name="DOE Joint Genome Institute"/>
            <person name="Zeiner C.A."/>
            <person name="Purvine S.O."/>
            <person name="Zink E.M."/>
            <person name="Wu S."/>
            <person name="Pasa-Tolic L."/>
            <person name="Chaput D.L."/>
            <person name="Haridas S."/>
            <person name="Grigoriev I.V."/>
            <person name="Santelli C.M."/>
            <person name="Hansel C.M."/>
        </authorList>
    </citation>
    <scope>NUCLEOTIDE SEQUENCE [LARGE SCALE GENOMIC DNA]</scope>
    <source>
        <strain evidence="1 2">AP3s5-JAC2a</strain>
    </source>
</reference>
<evidence type="ECO:0000313" key="2">
    <source>
        <dbReference type="Proteomes" id="UP000077069"/>
    </source>
</evidence>
<accession>A0A177CPY8</accession>
<evidence type="ECO:0000313" key="1">
    <source>
        <dbReference type="EMBL" id="OAG09584.1"/>
    </source>
</evidence>
<dbReference type="EMBL" id="KV441549">
    <property type="protein sequence ID" value="OAG09584.1"/>
    <property type="molecule type" value="Genomic_DNA"/>
</dbReference>
<name>A0A177CPY8_9PLEO</name>
<dbReference type="Proteomes" id="UP000077069">
    <property type="component" value="Unassembled WGS sequence"/>
</dbReference>
<gene>
    <name evidence="1" type="ORF">CC84DRAFT_441764</name>
</gene>
<organism evidence="1 2">
    <name type="scientific">Paraphaeosphaeria sporulosa</name>
    <dbReference type="NCBI Taxonomy" id="1460663"/>
    <lineage>
        <taxon>Eukaryota</taxon>
        <taxon>Fungi</taxon>
        <taxon>Dikarya</taxon>
        <taxon>Ascomycota</taxon>
        <taxon>Pezizomycotina</taxon>
        <taxon>Dothideomycetes</taxon>
        <taxon>Pleosporomycetidae</taxon>
        <taxon>Pleosporales</taxon>
        <taxon>Massarineae</taxon>
        <taxon>Didymosphaeriaceae</taxon>
        <taxon>Paraphaeosphaeria</taxon>
    </lineage>
</organism>
<protein>
    <submittedName>
        <fullName evidence="1">Uncharacterized protein</fullName>
    </submittedName>
</protein>
<dbReference type="GeneID" id="28769784"/>
<keyword evidence="2" id="KW-1185">Reference proteome</keyword>